<dbReference type="AlphaFoldDB" id="G9YJ19"/>
<evidence type="ECO:0000256" key="3">
    <source>
        <dbReference type="HAMAP-Rule" id="MF_03228"/>
    </source>
</evidence>
<proteinExistence type="inferred from homology"/>
<dbReference type="SUPFAM" id="SSF100950">
    <property type="entry name" value="NagB/RpiA/CoA transferase-like"/>
    <property type="match status" value="2"/>
</dbReference>
<dbReference type="GO" id="GO:0006084">
    <property type="term" value="P:acetyl-CoA metabolic process"/>
    <property type="evidence" value="ECO:0007669"/>
    <property type="project" value="UniProtKB-UniRule"/>
</dbReference>
<name>G9YJ19_9FIRM</name>
<dbReference type="Gene3D" id="3.30.750.70">
    <property type="entry name" value="4-hydroxybutyrate coenzyme like domains"/>
    <property type="match status" value="1"/>
</dbReference>
<dbReference type="UniPathway" id="UPA00863"/>
<dbReference type="GO" id="GO:0005737">
    <property type="term" value="C:cytoplasm"/>
    <property type="evidence" value="ECO:0007669"/>
    <property type="project" value="UniProtKB-SubCell"/>
</dbReference>
<evidence type="ECO:0000259" key="4">
    <source>
        <dbReference type="Pfam" id="PF02550"/>
    </source>
</evidence>
<feature type="binding site" evidence="3">
    <location>
        <position position="323"/>
    </location>
    <ligand>
        <name>CoA</name>
        <dbReference type="ChEBI" id="CHEBI:57287"/>
    </ligand>
</feature>
<dbReference type="GO" id="GO:0006083">
    <property type="term" value="P:acetate metabolic process"/>
    <property type="evidence" value="ECO:0007669"/>
    <property type="project" value="InterPro"/>
</dbReference>
<dbReference type="Proteomes" id="UP000005481">
    <property type="component" value="Unassembled WGS sequence"/>
</dbReference>
<keyword evidence="2 3" id="KW-0808">Transferase</keyword>
<dbReference type="InterPro" id="IPR023990">
    <property type="entry name" value="Butryl-CoA_acetate_CoA_Tfrase"/>
</dbReference>
<comment type="pathway">
    <text evidence="3">Lipid metabolism; butanoate metabolism.</text>
</comment>
<comment type="caution">
    <text evidence="6">The sequence shown here is derived from an EMBL/GenBank/DDBJ whole genome shotgun (WGS) entry which is preliminary data.</text>
</comment>
<dbReference type="STRING" id="861450.HMPREF0080_01663"/>
<accession>G9YJ19</accession>
<comment type="function">
    <text evidence="3">Coenzyme A-transferase that converts butyrate to butyryl-CoA.</text>
</comment>
<dbReference type="EC" id="2.8.3.-" evidence="3"/>
<dbReference type="Gene3D" id="3.40.1080.10">
    <property type="entry name" value="Glutaconate Coenzyme A-transferase"/>
    <property type="match status" value="1"/>
</dbReference>
<protein>
    <recommendedName>
        <fullName evidence="3">Probable butyrate:acetyl-CoA coenzyme A-transferase</fullName>
        <shortName evidence="3">Butyrate CoA-transferase</shortName>
        <ecNumber evidence="3">2.8.3.-</ecNumber>
    </recommendedName>
</protein>
<dbReference type="Pfam" id="PF13336">
    <property type="entry name" value="AcetylCoA_hyd_C"/>
    <property type="match status" value="1"/>
</dbReference>
<dbReference type="PANTHER" id="PTHR21432:SF20">
    <property type="entry name" value="ACETYL-COA HYDROLASE"/>
    <property type="match status" value="1"/>
</dbReference>
<dbReference type="PANTHER" id="PTHR21432">
    <property type="entry name" value="ACETYL-COA HYDROLASE-RELATED"/>
    <property type="match status" value="1"/>
</dbReference>
<dbReference type="InterPro" id="IPR046433">
    <property type="entry name" value="ActCoA_hydro"/>
</dbReference>
<keyword evidence="3" id="KW-0443">Lipid metabolism</keyword>
<dbReference type="Gene3D" id="3.40.1080.20">
    <property type="entry name" value="Acetyl-CoA hydrolase/transferase C-terminal domain"/>
    <property type="match status" value="1"/>
</dbReference>
<evidence type="ECO:0000256" key="1">
    <source>
        <dbReference type="ARBA" id="ARBA00009632"/>
    </source>
</evidence>
<feature type="active site" description="5-glutamyl coenzyme A thioester intermediate" evidence="3">
    <location>
        <position position="248"/>
    </location>
</feature>
<dbReference type="InterPro" id="IPR026888">
    <property type="entry name" value="AcetylCoA_hyd_C"/>
</dbReference>
<evidence type="ECO:0000259" key="5">
    <source>
        <dbReference type="Pfam" id="PF13336"/>
    </source>
</evidence>
<dbReference type="GO" id="GO:0008775">
    <property type="term" value="F:acetate CoA-transferase activity"/>
    <property type="evidence" value="ECO:0007669"/>
    <property type="project" value="InterPro"/>
</dbReference>
<dbReference type="InterPro" id="IPR037171">
    <property type="entry name" value="NagB/RpiA_transferase-like"/>
</dbReference>
<dbReference type="HAMAP" id="MF_03228">
    <property type="entry name" value="But_CoA_trans"/>
    <property type="match status" value="1"/>
</dbReference>
<keyword evidence="3" id="KW-0276">Fatty acid metabolism</keyword>
<comment type="catalytic activity">
    <reaction evidence="3">
        <text>butanoate + acetyl-CoA = butanoyl-CoA + acetate</text>
        <dbReference type="Rhea" id="RHEA:30071"/>
        <dbReference type="ChEBI" id="CHEBI:17968"/>
        <dbReference type="ChEBI" id="CHEBI:30089"/>
        <dbReference type="ChEBI" id="CHEBI:57288"/>
        <dbReference type="ChEBI" id="CHEBI:57371"/>
    </reaction>
</comment>
<dbReference type="eggNOG" id="COG0427">
    <property type="taxonomic scope" value="Bacteria"/>
</dbReference>
<sequence>MEGDFMDIYAEYKKKILTAAEAAELVQSDDWVDYSQCCSFPTDFDRALAARKDELTGVNVRNAISAQPVSIVEEDPEQKAFTYNLWHCSALDRKYLDQGFAYHEPMLFRDCGSYYSRGFARVTIAVITVSSMDKHGNFSFGLTNCCQQEIIDAADKVIVLPNKKMPVISGLANDHIHVRDVDGIVETDAPLPTMPNRRPSEIDRKIAEYIFPYLHDGMTLQLGIGGMPNALGSLIADSDLKDLGMHTELMSDGYLTLYEAGKITNKKNSLHRGKGVFSICMGSPALYDFLDRNEDILSAPMSYVNSPNVMARLDDFISINSCLSMDLYGQVCSESSGTRQISGTGGQLDFVTGAYMAEHGKAFLAMPSMYVDKKGICHSNIFPCFTQGDIITTPRTQAPYMVTEYGIANLVGLTTWQRAEKIISLAHPDFREGLIKAAEKQRIWRKSNKR</sequence>
<comment type="similarity">
    <text evidence="1 3">Belongs to the acetyl-CoA hydrolase/transferase family.</text>
</comment>
<evidence type="ECO:0000313" key="7">
    <source>
        <dbReference type="Proteomes" id="UP000005481"/>
    </source>
</evidence>
<evidence type="ECO:0000313" key="6">
    <source>
        <dbReference type="EMBL" id="EHM39063.1"/>
    </source>
</evidence>
<dbReference type="Pfam" id="PF02550">
    <property type="entry name" value="AcetylCoA_hydro"/>
    <property type="match status" value="1"/>
</dbReference>
<dbReference type="EMBL" id="AGCJ01000073">
    <property type="protein sequence ID" value="EHM39063.1"/>
    <property type="molecule type" value="Genomic_DNA"/>
</dbReference>
<evidence type="ECO:0000256" key="2">
    <source>
        <dbReference type="ARBA" id="ARBA00022679"/>
    </source>
</evidence>
<dbReference type="PATRIC" id="fig|861450.3.peg.1535"/>
<organism evidence="6 7">
    <name type="scientific">Anaeroglobus geminatus F0357</name>
    <dbReference type="NCBI Taxonomy" id="861450"/>
    <lineage>
        <taxon>Bacteria</taxon>
        <taxon>Bacillati</taxon>
        <taxon>Bacillota</taxon>
        <taxon>Negativicutes</taxon>
        <taxon>Veillonellales</taxon>
        <taxon>Veillonellaceae</taxon>
        <taxon>Anaeroglobus</taxon>
    </lineage>
</organism>
<dbReference type="GO" id="GO:0019605">
    <property type="term" value="P:butyrate metabolic process"/>
    <property type="evidence" value="ECO:0007669"/>
    <property type="project" value="UniProtKB-UniRule"/>
</dbReference>
<dbReference type="InterPro" id="IPR003702">
    <property type="entry name" value="ActCoA_hydro_N"/>
</dbReference>
<gene>
    <name evidence="6" type="ORF">HMPREF0080_01663</name>
</gene>
<keyword evidence="3" id="KW-0963">Cytoplasm</keyword>
<reference evidence="6 7" key="1">
    <citation type="submission" date="2011-08" db="EMBL/GenBank/DDBJ databases">
        <authorList>
            <person name="Weinstock G."/>
            <person name="Sodergren E."/>
            <person name="Clifton S."/>
            <person name="Fulton L."/>
            <person name="Fulton B."/>
            <person name="Courtney L."/>
            <person name="Fronick C."/>
            <person name="Harrison M."/>
            <person name="Strong C."/>
            <person name="Farmer C."/>
            <person name="Delahaunty K."/>
            <person name="Markovic C."/>
            <person name="Hall O."/>
            <person name="Minx P."/>
            <person name="Tomlinson C."/>
            <person name="Mitreva M."/>
            <person name="Hou S."/>
            <person name="Chen J."/>
            <person name="Wollam A."/>
            <person name="Pepin K.H."/>
            <person name="Johnson M."/>
            <person name="Bhonagiri V."/>
            <person name="Zhang X."/>
            <person name="Suruliraj S."/>
            <person name="Warren W."/>
            <person name="Chinwalla A."/>
            <person name="Mardis E.R."/>
            <person name="Wilson R.K."/>
        </authorList>
    </citation>
    <scope>NUCLEOTIDE SEQUENCE [LARGE SCALE GENOMIC DNA]</scope>
    <source>
        <strain evidence="6 7">F0357</strain>
    </source>
</reference>
<feature type="domain" description="Acetyl-CoA hydrolase/transferase C-terminal" evidence="5">
    <location>
        <begin position="282"/>
        <end position="438"/>
    </location>
</feature>
<keyword evidence="7" id="KW-1185">Reference proteome</keyword>
<dbReference type="HOGENOM" id="CLU_030703_1_0_9"/>
<feature type="binding site" evidence="3">
    <location>
        <position position="346"/>
    </location>
    <ligand>
        <name>CoA</name>
        <dbReference type="ChEBI" id="CHEBI:57287"/>
    </ligand>
</feature>
<feature type="domain" description="Acetyl-CoA hydrolase/transferase N-terminal" evidence="4">
    <location>
        <begin position="9"/>
        <end position="189"/>
    </location>
</feature>
<dbReference type="InterPro" id="IPR038460">
    <property type="entry name" value="AcetylCoA_hyd_C_sf"/>
</dbReference>
<feature type="binding site" evidence="3">
    <location>
        <begin position="223"/>
        <end position="227"/>
    </location>
    <ligand>
        <name>CoA</name>
        <dbReference type="ChEBI" id="CHEBI:57287"/>
    </ligand>
</feature>
<comment type="subcellular location">
    <subcellularLocation>
        <location evidence="3">Cytoplasm</location>
    </subcellularLocation>
</comment>